<dbReference type="Pfam" id="PF13719">
    <property type="entry name" value="Zn_ribbon_5"/>
    <property type="match status" value="1"/>
</dbReference>
<proteinExistence type="predicted"/>
<dbReference type="InterPro" id="IPR011723">
    <property type="entry name" value="Znf/thioredoxin_put"/>
</dbReference>
<dbReference type="Proteomes" id="UP000542125">
    <property type="component" value="Unassembled WGS sequence"/>
</dbReference>
<feature type="region of interest" description="Disordered" evidence="1">
    <location>
        <begin position="226"/>
        <end position="450"/>
    </location>
</feature>
<feature type="region of interest" description="Disordered" evidence="1">
    <location>
        <begin position="530"/>
        <end position="574"/>
    </location>
</feature>
<feature type="region of interest" description="Disordered" evidence="1">
    <location>
        <begin position="54"/>
        <end position="84"/>
    </location>
</feature>
<organism evidence="3 4">
    <name type="scientific">Pigmentiphaga litoralis</name>
    <dbReference type="NCBI Taxonomy" id="516702"/>
    <lineage>
        <taxon>Bacteria</taxon>
        <taxon>Pseudomonadati</taxon>
        <taxon>Pseudomonadota</taxon>
        <taxon>Betaproteobacteria</taxon>
        <taxon>Burkholderiales</taxon>
        <taxon>Alcaligenaceae</taxon>
        <taxon>Pigmentiphaga</taxon>
    </lineage>
</organism>
<feature type="compositionally biased region" description="Polar residues" evidence="1">
    <location>
        <begin position="277"/>
        <end position="286"/>
    </location>
</feature>
<evidence type="ECO:0000313" key="3">
    <source>
        <dbReference type="EMBL" id="NYE84828.1"/>
    </source>
</evidence>
<dbReference type="AlphaFoldDB" id="A0A7Y9IXJ0"/>
<gene>
    <name evidence="3" type="ORF">FHW18_004135</name>
</gene>
<dbReference type="NCBIfam" id="TIGR02098">
    <property type="entry name" value="MJ0042_CXXC"/>
    <property type="match status" value="1"/>
</dbReference>
<dbReference type="EMBL" id="JACBYR010000002">
    <property type="protein sequence ID" value="NYE84828.1"/>
    <property type="molecule type" value="Genomic_DNA"/>
</dbReference>
<feature type="region of interest" description="Disordered" evidence="1">
    <location>
        <begin position="181"/>
        <end position="209"/>
    </location>
</feature>
<accession>A0A7Y9IXJ0</accession>
<evidence type="ECO:0000259" key="2">
    <source>
        <dbReference type="Pfam" id="PF13719"/>
    </source>
</evidence>
<sequence>MALATRCPKCGTTFRVVRDQIKLREGWVRCGVCSTPFDSHASLIEIDVPATPAPVEPPVAAQAPVAEPHSAQPAPPAPDPIEDHPAVLRTRVPRAPSPADGNAAAPAAPGFAGGGIALPRDDAASFGPVPDLYPAADAARRAALPVESQPVAPTFVKASVPAPVPAPVLAAAPAAPVRTASVAPSAPPVRPEPDTASAAPGPFVPNPTFRADTEAASAAHLRAALGQGAASGRTEPSVWAGESGASAHTGLRGTEPSLRANEPTFDPQMASLRANEPTFNTRATPSRSDEPAFEPRTAPPRSVEPLFERPDPSPRGTEPSFGDTTLRTSEPSMGAADAPRRGNDPVSRQTEPTFGPVTSTAAAASSPTTTPSEPRLRTTEPTFGTPPLARDDREPHFVIGDTHDDTRDDTRDNPRDHLRDDDADDIPHTSPAVTPDAPHPSSPGFMGTPDDAEPSPWRWVWIVLAVVAVLALLGQSIWLYRTELATWFPAMRPALEKACVQLDCTVSYPRDPRQLTVESSALETWSPEAAAGADGATGAAATGTGASTGTGTSDTTAIAPSAQTGTPAAASSATPGVRHLALRVTLRNRAKHPQPWPALELSLTDFSETVVSRRVLLPSTYLPPQQLADPIPAGQERSLRIPIDTTEARASGYRVAAFFP</sequence>
<evidence type="ECO:0000313" key="4">
    <source>
        <dbReference type="Proteomes" id="UP000542125"/>
    </source>
</evidence>
<evidence type="ECO:0000256" key="1">
    <source>
        <dbReference type="SAM" id="MobiDB-lite"/>
    </source>
</evidence>
<feature type="compositionally biased region" description="Basic and acidic residues" evidence="1">
    <location>
        <begin position="389"/>
        <end position="420"/>
    </location>
</feature>
<reference evidence="3 4" key="1">
    <citation type="submission" date="2020-07" db="EMBL/GenBank/DDBJ databases">
        <title>Genomic Encyclopedia of Type Strains, Phase IV (KMG-V): Genome sequencing to study the core and pangenomes of soil and plant-associated prokaryotes.</title>
        <authorList>
            <person name="Whitman W."/>
        </authorList>
    </citation>
    <scope>NUCLEOTIDE SEQUENCE [LARGE SCALE GENOMIC DNA]</scope>
    <source>
        <strain evidence="3 4">SAS40</strain>
    </source>
</reference>
<dbReference type="RefSeq" id="WP_179588863.1">
    <property type="nucleotide sequence ID" value="NZ_JACBYR010000002.1"/>
</dbReference>
<name>A0A7Y9IXJ0_9BURK</name>
<feature type="compositionally biased region" description="Polar residues" evidence="1">
    <location>
        <begin position="322"/>
        <end position="331"/>
    </location>
</feature>
<dbReference type="InterPro" id="IPR021834">
    <property type="entry name" value="DUF3426"/>
</dbReference>
<keyword evidence="4" id="KW-1185">Reference proteome</keyword>
<comment type="caution">
    <text evidence="3">The sequence shown here is derived from an EMBL/GenBank/DDBJ whole genome shotgun (WGS) entry which is preliminary data.</text>
</comment>
<feature type="domain" description="Zinc finger/thioredoxin putative" evidence="2">
    <location>
        <begin position="3"/>
        <end position="38"/>
    </location>
</feature>
<protein>
    <submittedName>
        <fullName evidence="3">Putative Zn finger-like uncharacterized protein</fullName>
    </submittedName>
</protein>
<feature type="compositionally biased region" description="Low complexity" evidence="1">
    <location>
        <begin position="58"/>
        <end position="68"/>
    </location>
</feature>
<feature type="compositionally biased region" description="Low complexity" evidence="1">
    <location>
        <begin position="358"/>
        <end position="373"/>
    </location>
</feature>
<dbReference type="Pfam" id="PF11906">
    <property type="entry name" value="DUF3426"/>
    <property type="match status" value="1"/>
</dbReference>